<sequence length="276" mass="30284">MLRVARRVLVWIEPFLYYSLKIGIPGPAAGVEDSAAESRSLLVHAALAKTDVLLCNPVRHLVLGLQFALQLAQMTDADKKKLGNMTNVVFLAFAGITDDHVLQLISAMPVRRLACNLEGIIGLSSLVNDDPQTIAASPIFRRVTHFDVFDDDSESTSYMFAVLAHLPALTHLAISYEHVDEDDPQSMDNIKAFLAGCPALQIMVCLSPTGVLGDNIEPVAMDEEIDIRFVSCGYTEWDEGVSYDTVTFWDRAEAVVARRRAQAARESLHNNVISGV</sequence>
<comment type="caution">
    <text evidence="1">The sequence shown here is derived from an EMBL/GenBank/DDBJ whole genome shotgun (WGS) entry which is preliminary data.</text>
</comment>
<proteinExistence type="predicted"/>
<reference evidence="1" key="1">
    <citation type="submission" date="2020-05" db="EMBL/GenBank/DDBJ databases">
        <title>Mycena genomes resolve the evolution of fungal bioluminescence.</title>
        <authorList>
            <person name="Tsai I.J."/>
        </authorList>
    </citation>
    <scope>NUCLEOTIDE SEQUENCE</scope>
    <source>
        <strain evidence="1">171206Taipei</strain>
    </source>
</reference>
<evidence type="ECO:0000313" key="2">
    <source>
        <dbReference type="Proteomes" id="UP000636479"/>
    </source>
</evidence>
<name>A0A8H6T695_9AGAR</name>
<evidence type="ECO:0000313" key="1">
    <source>
        <dbReference type="EMBL" id="KAF7311843.1"/>
    </source>
</evidence>
<keyword evidence="2" id="KW-1185">Reference proteome</keyword>
<protein>
    <submittedName>
        <fullName evidence="1">Uncharacterized protein</fullName>
    </submittedName>
</protein>
<dbReference type="RefSeq" id="XP_037223951.1">
    <property type="nucleotide sequence ID" value="XM_037358856.1"/>
</dbReference>
<accession>A0A8H6T695</accession>
<organism evidence="1 2">
    <name type="scientific">Mycena indigotica</name>
    <dbReference type="NCBI Taxonomy" id="2126181"/>
    <lineage>
        <taxon>Eukaryota</taxon>
        <taxon>Fungi</taxon>
        <taxon>Dikarya</taxon>
        <taxon>Basidiomycota</taxon>
        <taxon>Agaricomycotina</taxon>
        <taxon>Agaricomycetes</taxon>
        <taxon>Agaricomycetidae</taxon>
        <taxon>Agaricales</taxon>
        <taxon>Marasmiineae</taxon>
        <taxon>Mycenaceae</taxon>
        <taxon>Mycena</taxon>
    </lineage>
</organism>
<dbReference type="EMBL" id="JACAZF010000002">
    <property type="protein sequence ID" value="KAF7311843.1"/>
    <property type="molecule type" value="Genomic_DNA"/>
</dbReference>
<dbReference type="GeneID" id="59341372"/>
<gene>
    <name evidence="1" type="ORF">MIND_00195000</name>
</gene>
<dbReference type="AlphaFoldDB" id="A0A8H6T695"/>
<dbReference type="OrthoDB" id="2900663at2759"/>
<dbReference type="Proteomes" id="UP000636479">
    <property type="component" value="Unassembled WGS sequence"/>
</dbReference>